<evidence type="ECO:0000313" key="3">
    <source>
        <dbReference type="Proteomes" id="UP000245207"/>
    </source>
</evidence>
<dbReference type="STRING" id="35608.A0A2U1M259"/>
<dbReference type="AlphaFoldDB" id="A0A2U1M259"/>
<name>A0A2U1M259_ARTAN</name>
<accession>A0A2U1M259</accession>
<gene>
    <name evidence="2" type="ORF">CTI12_AA428550</name>
</gene>
<evidence type="ECO:0000313" key="2">
    <source>
        <dbReference type="EMBL" id="PWA55333.1"/>
    </source>
</evidence>
<evidence type="ECO:0000256" key="1">
    <source>
        <dbReference type="SAM" id="MobiDB-lite"/>
    </source>
</evidence>
<comment type="caution">
    <text evidence="2">The sequence shown here is derived from an EMBL/GenBank/DDBJ whole genome shotgun (WGS) entry which is preliminary data.</text>
</comment>
<keyword evidence="3" id="KW-1185">Reference proteome</keyword>
<dbReference type="EMBL" id="PKPP01006784">
    <property type="protein sequence ID" value="PWA55333.1"/>
    <property type="molecule type" value="Genomic_DNA"/>
</dbReference>
<feature type="compositionally biased region" description="Polar residues" evidence="1">
    <location>
        <begin position="50"/>
        <end position="62"/>
    </location>
</feature>
<dbReference type="Proteomes" id="UP000245207">
    <property type="component" value="Unassembled WGS sequence"/>
</dbReference>
<reference evidence="2 3" key="1">
    <citation type="journal article" date="2018" name="Mol. Plant">
        <title>The genome of Artemisia annua provides insight into the evolution of Asteraceae family and artemisinin biosynthesis.</title>
        <authorList>
            <person name="Shen Q."/>
            <person name="Zhang L."/>
            <person name="Liao Z."/>
            <person name="Wang S."/>
            <person name="Yan T."/>
            <person name="Shi P."/>
            <person name="Liu M."/>
            <person name="Fu X."/>
            <person name="Pan Q."/>
            <person name="Wang Y."/>
            <person name="Lv Z."/>
            <person name="Lu X."/>
            <person name="Zhang F."/>
            <person name="Jiang W."/>
            <person name="Ma Y."/>
            <person name="Chen M."/>
            <person name="Hao X."/>
            <person name="Li L."/>
            <person name="Tang Y."/>
            <person name="Lv G."/>
            <person name="Zhou Y."/>
            <person name="Sun X."/>
            <person name="Brodelius P.E."/>
            <person name="Rose J.K.C."/>
            <person name="Tang K."/>
        </authorList>
    </citation>
    <scope>NUCLEOTIDE SEQUENCE [LARGE SCALE GENOMIC DNA]</scope>
    <source>
        <strain evidence="3">cv. Huhao1</strain>
        <tissue evidence="2">Leaf</tissue>
    </source>
</reference>
<feature type="region of interest" description="Disordered" evidence="1">
    <location>
        <begin position="1"/>
        <end position="186"/>
    </location>
</feature>
<dbReference type="OrthoDB" id="8068875at2759"/>
<organism evidence="2 3">
    <name type="scientific">Artemisia annua</name>
    <name type="common">Sweet wormwood</name>
    <dbReference type="NCBI Taxonomy" id="35608"/>
    <lineage>
        <taxon>Eukaryota</taxon>
        <taxon>Viridiplantae</taxon>
        <taxon>Streptophyta</taxon>
        <taxon>Embryophyta</taxon>
        <taxon>Tracheophyta</taxon>
        <taxon>Spermatophyta</taxon>
        <taxon>Magnoliopsida</taxon>
        <taxon>eudicotyledons</taxon>
        <taxon>Gunneridae</taxon>
        <taxon>Pentapetalae</taxon>
        <taxon>asterids</taxon>
        <taxon>campanulids</taxon>
        <taxon>Asterales</taxon>
        <taxon>Asteraceae</taxon>
        <taxon>Asteroideae</taxon>
        <taxon>Anthemideae</taxon>
        <taxon>Artemisiinae</taxon>
        <taxon>Artemisia</taxon>
    </lineage>
</organism>
<sequence>MINEDSRNSRDGHSDINLESTSSRLDSIFRSLRNGRHRQHGHPLSMWADDQQSGGPNTSSIPSGLEDLLVPHLRPPTPEKAPDGDTIVDAQTQDGTDQLQASSGMVPEPTAENIGNNESVPTVDESRQAVSEESSESEATLGESLWSLDVEIGSADGHDDSAERQGPVDSARNQVFLDWEVKEQGR</sequence>
<feature type="compositionally biased region" description="Basic and acidic residues" evidence="1">
    <location>
        <begin position="1"/>
        <end position="16"/>
    </location>
</feature>
<proteinExistence type="predicted"/>
<protein>
    <submittedName>
        <fullName evidence="2">Armadillo-type fold</fullName>
    </submittedName>
</protein>
<feature type="compositionally biased region" description="Polar residues" evidence="1">
    <location>
        <begin position="89"/>
        <end position="103"/>
    </location>
</feature>